<protein>
    <submittedName>
        <fullName evidence="1">Uncharacterized protein</fullName>
    </submittedName>
</protein>
<organism evidence="1 2">
    <name type="scientific">Cucumis melo var. makuwa</name>
    <name type="common">Oriental melon</name>
    <dbReference type="NCBI Taxonomy" id="1194695"/>
    <lineage>
        <taxon>Eukaryota</taxon>
        <taxon>Viridiplantae</taxon>
        <taxon>Streptophyta</taxon>
        <taxon>Embryophyta</taxon>
        <taxon>Tracheophyta</taxon>
        <taxon>Spermatophyta</taxon>
        <taxon>Magnoliopsida</taxon>
        <taxon>eudicotyledons</taxon>
        <taxon>Gunneridae</taxon>
        <taxon>Pentapetalae</taxon>
        <taxon>rosids</taxon>
        <taxon>fabids</taxon>
        <taxon>Cucurbitales</taxon>
        <taxon>Cucurbitaceae</taxon>
        <taxon>Benincaseae</taxon>
        <taxon>Cucumis</taxon>
    </lineage>
</organism>
<comment type="caution">
    <text evidence="1">The sequence shown here is derived from an EMBL/GenBank/DDBJ whole genome shotgun (WGS) entry which is preliminary data.</text>
</comment>
<dbReference type="EMBL" id="SSTD01008800">
    <property type="protein sequence ID" value="TYK14917.1"/>
    <property type="molecule type" value="Genomic_DNA"/>
</dbReference>
<name>A0A5D3CSK1_CUCMM</name>
<accession>A0A5D3CSK1</accession>
<dbReference type="Proteomes" id="UP000321947">
    <property type="component" value="Unassembled WGS sequence"/>
</dbReference>
<gene>
    <name evidence="1" type="ORF">E5676_scaffold1623G00060</name>
</gene>
<evidence type="ECO:0000313" key="2">
    <source>
        <dbReference type="Proteomes" id="UP000321947"/>
    </source>
</evidence>
<sequence length="166" mass="18630">MSFRIPRLTRVSFGTTELIRVSFEITRLICVSDGITRLICESDDITRLICVSFGITRLIDVCVLQNHYTVLCKGNARGKPARGKKDLHRSFVKAPSIPDLLLASRNHRSVGRLCPYRRLHPLLRVPSGAAQKTRAKPQTIAVIAALSFRPLSRAAKDSRSRVRRVL</sequence>
<reference evidence="1 2" key="1">
    <citation type="submission" date="2019-08" db="EMBL/GenBank/DDBJ databases">
        <title>Draft genome sequences of two oriental melons (Cucumis melo L. var makuwa).</title>
        <authorList>
            <person name="Kwon S.-Y."/>
        </authorList>
    </citation>
    <scope>NUCLEOTIDE SEQUENCE [LARGE SCALE GENOMIC DNA]</scope>
    <source>
        <strain evidence="2">cv. Chang Bougi</strain>
        <tissue evidence="1">Leaf</tissue>
    </source>
</reference>
<proteinExistence type="predicted"/>
<evidence type="ECO:0000313" key="1">
    <source>
        <dbReference type="EMBL" id="TYK14917.1"/>
    </source>
</evidence>
<dbReference type="AlphaFoldDB" id="A0A5D3CSK1"/>